<dbReference type="Proteomes" id="UP000436006">
    <property type="component" value="Unassembled WGS sequence"/>
</dbReference>
<accession>A0A7K1SMT9</accession>
<sequence length="66" mass="7057">MALVDDLGKVVDGIDKISKEGVPIVVKHELDTPTVSYFALMAFLVVLAGVILVGVKDVIVHKALRT</sequence>
<dbReference type="AlphaFoldDB" id="A0A7K1SMT9"/>
<dbReference type="RefSeq" id="WP_157589795.1">
    <property type="nucleotide sequence ID" value="NZ_WPIN01000019.1"/>
</dbReference>
<dbReference type="EMBL" id="WPIN01000019">
    <property type="protein sequence ID" value="MVM34983.1"/>
    <property type="molecule type" value="Genomic_DNA"/>
</dbReference>
<keyword evidence="1" id="KW-0472">Membrane</keyword>
<evidence type="ECO:0000313" key="3">
    <source>
        <dbReference type="Proteomes" id="UP000436006"/>
    </source>
</evidence>
<name>A0A7K1SMT9_9BACT</name>
<reference evidence="2 3" key="1">
    <citation type="submission" date="2019-12" db="EMBL/GenBank/DDBJ databases">
        <title>Spirosoma sp. HMF4905 genome sequencing and assembly.</title>
        <authorList>
            <person name="Kang H."/>
            <person name="Cha I."/>
            <person name="Kim H."/>
            <person name="Joh K."/>
        </authorList>
    </citation>
    <scope>NUCLEOTIDE SEQUENCE [LARGE SCALE GENOMIC DNA]</scope>
    <source>
        <strain evidence="2 3">HMF4905</strain>
    </source>
</reference>
<organism evidence="2 3">
    <name type="scientific">Spirosoma arboris</name>
    <dbReference type="NCBI Taxonomy" id="2682092"/>
    <lineage>
        <taxon>Bacteria</taxon>
        <taxon>Pseudomonadati</taxon>
        <taxon>Bacteroidota</taxon>
        <taxon>Cytophagia</taxon>
        <taxon>Cytophagales</taxon>
        <taxon>Cytophagaceae</taxon>
        <taxon>Spirosoma</taxon>
    </lineage>
</organism>
<protein>
    <submittedName>
        <fullName evidence="2">Uncharacterized protein</fullName>
    </submittedName>
</protein>
<evidence type="ECO:0000313" key="2">
    <source>
        <dbReference type="EMBL" id="MVM34983.1"/>
    </source>
</evidence>
<keyword evidence="1" id="KW-0812">Transmembrane</keyword>
<evidence type="ECO:0000256" key="1">
    <source>
        <dbReference type="SAM" id="Phobius"/>
    </source>
</evidence>
<feature type="transmembrane region" description="Helical" evidence="1">
    <location>
        <begin position="35"/>
        <end position="55"/>
    </location>
</feature>
<keyword evidence="1" id="KW-1133">Transmembrane helix</keyword>
<proteinExistence type="predicted"/>
<comment type="caution">
    <text evidence="2">The sequence shown here is derived from an EMBL/GenBank/DDBJ whole genome shotgun (WGS) entry which is preliminary data.</text>
</comment>
<keyword evidence="3" id="KW-1185">Reference proteome</keyword>
<gene>
    <name evidence="2" type="ORF">GO755_33455</name>
</gene>